<accession>A0A8S5NP26</accession>
<name>A0A8S5NP26_9CAUD</name>
<organism evidence="1">
    <name type="scientific">Myoviridae sp. ct2th6</name>
    <dbReference type="NCBI Taxonomy" id="2826606"/>
    <lineage>
        <taxon>Viruses</taxon>
        <taxon>Duplodnaviria</taxon>
        <taxon>Heunggongvirae</taxon>
        <taxon>Uroviricota</taxon>
        <taxon>Caudoviricetes</taxon>
    </lineage>
</organism>
<evidence type="ECO:0000313" key="1">
    <source>
        <dbReference type="EMBL" id="DAD96124.1"/>
    </source>
</evidence>
<sequence length="45" mass="5475">MHSLCLHLQVTGFQIRQKSVKNFQKIELEFARNRVIRRMMKNQIC</sequence>
<proteinExistence type="predicted"/>
<protein>
    <submittedName>
        <fullName evidence="1">Uncharacterized protein</fullName>
    </submittedName>
</protein>
<reference evidence="1" key="1">
    <citation type="journal article" date="2021" name="Proc. Natl. Acad. Sci. U.S.A.">
        <title>A Catalog of Tens of Thousands of Viruses from Human Metagenomes Reveals Hidden Associations with Chronic Diseases.</title>
        <authorList>
            <person name="Tisza M.J."/>
            <person name="Buck C.B."/>
        </authorList>
    </citation>
    <scope>NUCLEOTIDE SEQUENCE</scope>
    <source>
        <strain evidence="1">Ct2th6</strain>
    </source>
</reference>
<dbReference type="EMBL" id="BK015209">
    <property type="protein sequence ID" value="DAD96124.1"/>
    <property type="molecule type" value="Genomic_DNA"/>
</dbReference>